<dbReference type="PANTHER" id="PTHR43350:SF19">
    <property type="entry name" value="D-GULOSIDE 3-DEHYDROGENASE"/>
    <property type="match status" value="1"/>
</dbReference>
<comment type="similarity">
    <text evidence="2 6">Belongs to the zinc-containing alcohol dehydrogenase family.</text>
</comment>
<evidence type="ECO:0000256" key="5">
    <source>
        <dbReference type="ARBA" id="ARBA00023002"/>
    </source>
</evidence>
<dbReference type="CDD" id="cd08269">
    <property type="entry name" value="Zn_ADH9"/>
    <property type="match status" value="1"/>
</dbReference>
<keyword evidence="7" id="KW-0812">Transmembrane</keyword>
<dbReference type="PROSITE" id="PS00059">
    <property type="entry name" value="ADH_ZINC"/>
    <property type="match status" value="1"/>
</dbReference>
<feature type="transmembrane region" description="Helical" evidence="7">
    <location>
        <begin position="147"/>
        <end position="168"/>
    </location>
</feature>
<keyword evidence="5" id="KW-0560">Oxidoreductase</keyword>
<reference evidence="9 10" key="1">
    <citation type="submission" date="2016-10" db="EMBL/GenBank/DDBJ databases">
        <authorList>
            <person name="de Groot N.N."/>
        </authorList>
    </citation>
    <scope>NUCLEOTIDE SEQUENCE [LARGE SCALE GENOMIC DNA]</scope>
    <source>
        <strain evidence="9 10">IPL20</strain>
    </source>
</reference>
<dbReference type="Pfam" id="PF08240">
    <property type="entry name" value="ADH_N"/>
    <property type="match status" value="1"/>
</dbReference>
<accession>A0A1I7NLG8</accession>
<dbReference type="PANTHER" id="PTHR43350">
    <property type="entry name" value="NAD-DEPENDENT ALCOHOL DEHYDROGENASE"/>
    <property type="match status" value="1"/>
</dbReference>
<dbReference type="Gene3D" id="3.40.50.720">
    <property type="entry name" value="NAD(P)-binding Rossmann-like Domain"/>
    <property type="match status" value="1"/>
</dbReference>
<dbReference type="Proteomes" id="UP000199074">
    <property type="component" value="Unassembled WGS sequence"/>
</dbReference>
<evidence type="ECO:0000256" key="1">
    <source>
        <dbReference type="ARBA" id="ARBA00001947"/>
    </source>
</evidence>
<name>A0A1I7NLG8_9HYPH</name>
<dbReference type="RefSeq" id="WP_175528564.1">
    <property type="nucleotide sequence ID" value="NZ_FPCK01000002.1"/>
</dbReference>
<dbReference type="Pfam" id="PF00107">
    <property type="entry name" value="ADH_zinc_N"/>
    <property type="match status" value="1"/>
</dbReference>
<evidence type="ECO:0000313" key="9">
    <source>
        <dbReference type="EMBL" id="SFV35504.1"/>
    </source>
</evidence>
<evidence type="ECO:0000256" key="4">
    <source>
        <dbReference type="ARBA" id="ARBA00022833"/>
    </source>
</evidence>
<dbReference type="InterPro" id="IPR013154">
    <property type="entry name" value="ADH-like_N"/>
</dbReference>
<evidence type="ECO:0000259" key="8">
    <source>
        <dbReference type="SMART" id="SM00829"/>
    </source>
</evidence>
<sequence>MNMAFPSQGQMQAAVVTGPGAIELQSQPLPQPGKGQVRIKLEGCGVCASNLTPWSGPEWMKFPTEPGGLGHEGWGVIDAVGEGVEGLQAGDRVAALSYHSYATHDVADASAVVKLPDELAGVPFPGEPLGCAMNIFKRSEIEAGQTVAIIGIGFLGALLTQLAVAAGARVIAIARRPFALDLAKSLGAAQTIAMDDHWRIIEEVKQLTGGMFCDRVIEAVGKQWPLDLAAELTRERGRLIIAGYHQDGPRQVNMQMWNWRGLDVINAHERDPAIYMQGIRDAVEAVREGRLDPAPLYTHRYGLNELDTALNATRDRPDGFLKALVMYP</sequence>
<evidence type="ECO:0000313" key="10">
    <source>
        <dbReference type="Proteomes" id="UP000199074"/>
    </source>
</evidence>
<dbReference type="InterPro" id="IPR002328">
    <property type="entry name" value="ADH_Zn_CS"/>
</dbReference>
<dbReference type="EMBL" id="FPCK01000002">
    <property type="protein sequence ID" value="SFV35504.1"/>
    <property type="molecule type" value="Genomic_DNA"/>
</dbReference>
<keyword evidence="10" id="KW-1185">Reference proteome</keyword>
<keyword evidence="4 6" id="KW-0862">Zinc</keyword>
<keyword evidence="7" id="KW-0472">Membrane</keyword>
<feature type="domain" description="Enoyl reductase (ER)" evidence="8">
    <location>
        <begin position="18"/>
        <end position="325"/>
    </location>
</feature>
<evidence type="ECO:0000256" key="2">
    <source>
        <dbReference type="ARBA" id="ARBA00008072"/>
    </source>
</evidence>
<evidence type="ECO:0000256" key="3">
    <source>
        <dbReference type="ARBA" id="ARBA00022723"/>
    </source>
</evidence>
<evidence type="ECO:0000256" key="7">
    <source>
        <dbReference type="SAM" id="Phobius"/>
    </source>
</evidence>
<keyword evidence="7" id="KW-1133">Transmembrane helix</keyword>
<dbReference type="InterPro" id="IPR011032">
    <property type="entry name" value="GroES-like_sf"/>
</dbReference>
<dbReference type="GO" id="GO:0008270">
    <property type="term" value="F:zinc ion binding"/>
    <property type="evidence" value="ECO:0007669"/>
    <property type="project" value="InterPro"/>
</dbReference>
<dbReference type="InterPro" id="IPR013149">
    <property type="entry name" value="ADH-like_C"/>
</dbReference>
<dbReference type="STRING" id="429728.SAMN05216456_2164"/>
<dbReference type="InterPro" id="IPR036291">
    <property type="entry name" value="NAD(P)-bd_dom_sf"/>
</dbReference>
<gene>
    <name evidence="9" type="ORF">SAMN05216456_2164</name>
</gene>
<protein>
    <submittedName>
        <fullName evidence="9">Threonine dehydrogenase</fullName>
    </submittedName>
</protein>
<dbReference type="GO" id="GO:0016616">
    <property type="term" value="F:oxidoreductase activity, acting on the CH-OH group of donors, NAD or NADP as acceptor"/>
    <property type="evidence" value="ECO:0007669"/>
    <property type="project" value="UniProtKB-ARBA"/>
</dbReference>
<proteinExistence type="inferred from homology"/>
<dbReference type="SUPFAM" id="SSF51735">
    <property type="entry name" value="NAD(P)-binding Rossmann-fold domains"/>
    <property type="match status" value="1"/>
</dbReference>
<evidence type="ECO:0000256" key="6">
    <source>
        <dbReference type="RuleBase" id="RU361277"/>
    </source>
</evidence>
<comment type="cofactor">
    <cofactor evidence="1 6">
        <name>Zn(2+)</name>
        <dbReference type="ChEBI" id="CHEBI:29105"/>
    </cofactor>
</comment>
<keyword evidence="3 6" id="KW-0479">Metal-binding</keyword>
<dbReference type="SMART" id="SM00829">
    <property type="entry name" value="PKS_ER"/>
    <property type="match status" value="1"/>
</dbReference>
<dbReference type="InterPro" id="IPR020843">
    <property type="entry name" value="ER"/>
</dbReference>
<organism evidence="9 10">
    <name type="scientific">Devosia crocina</name>
    <dbReference type="NCBI Taxonomy" id="429728"/>
    <lineage>
        <taxon>Bacteria</taxon>
        <taxon>Pseudomonadati</taxon>
        <taxon>Pseudomonadota</taxon>
        <taxon>Alphaproteobacteria</taxon>
        <taxon>Hyphomicrobiales</taxon>
        <taxon>Devosiaceae</taxon>
        <taxon>Devosia</taxon>
    </lineage>
</organism>
<dbReference type="SUPFAM" id="SSF50129">
    <property type="entry name" value="GroES-like"/>
    <property type="match status" value="1"/>
</dbReference>
<dbReference type="AlphaFoldDB" id="A0A1I7NLG8"/>
<dbReference type="Gene3D" id="3.90.180.10">
    <property type="entry name" value="Medium-chain alcohol dehydrogenases, catalytic domain"/>
    <property type="match status" value="2"/>
</dbReference>